<feature type="domain" description="SAF" evidence="1">
    <location>
        <begin position="47"/>
        <end position="110"/>
    </location>
</feature>
<gene>
    <name evidence="2" type="ORF">BN12_1300005</name>
</gene>
<evidence type="ECO:0000259" key="1">
    <source>
        <dbReference type="SMART" id="SM00858"/>
    </source>
</evidence>
<protein>
    <recommendedName>
        <fullName evidence="1">SAF domain-containing protein</fullName>
    </recommendedName>
</protein>
<keyword evidence="3" id="KW-1185">Reference proteome</keyword>
<dbReference type="EMBL" id="CAJB01000036">
    <property type="protein sequence ID" value="CCH76535.1"/>
    <property type="molecule type" value="Genomic_DNA"/>
</dbReference>
<evidence type="ECO:0000313" key="2">
    <source>
        <dbReference type="EMBL" id="CCH76535.1"/>
    </source>
</evidence>
<comment type="caution">
    <text evidence="2">The sequence shown here is derived from an EMBL/GenBank/DDBJ whole genome shotgun (WGS) entry which is preliminary data.</text>
</comment>
<dbReference type="SMART" id="SM00858">
    <property type="entry name" value="SAF"/>
    <property type="match status" value="1"/>
</dbReference>
<reference evidence="2 3" key="1">
    <citation type="journal article" date="2013" name="ISME J.">
        <title>A metabolic model for members of the genus Tetrasphaera involved in enhanced biological phosphorus removal.</title>
        <authorList>
            <person name="Kristiansen R."/>
            <person name="Nguyen H.T.T."/>
            <person name="Saunders A.M."/>
            <person name="Nielsen J.L."/>
            <person name="Wimmer R."/>
            <person name="Le V.Q."/>
            <person name="McIlroy S.J."/>
            <person name="Petrovski S."/>
            <person name="Seviour R.J."/>
            <person name="Calteau A."/>
            <person name="Nielsen K.L."/>
            <person name="Nielsen P.H."/>
        </authorList>
    </citation>
    <scope>NUCLEOTIDE SEQUENCE [LARGE SCALE GENOMIC DNA]</scope>
    <source>
        <strain evidence="2 3">T1-X7</strain>
    </source>
</reference>
<dbReference type="InterPro" id="IPR013974">
    <property type="entry name" value="SAF"/>
</dbReference>
<dbReference type="OrthoDB" id="5192391at2"/>
<name>A0A077LX77_9MICO</name>
<sequence>MSDLPTRRAGRLRKPSWRDTRLLAGVLLVLVSAVLGAVLVARADDRVPVYAASVALVPGQRLDDAAVRRVEVQLGDGMARYLPADEALPEGSYVLRDVRPGELVPRSALGSVADVSVQPVTIDVDATSASTLVRGSVVDVYVTPPKPGSTTEFDKPVRALSGVSVASEPEERTGFGASGTDTVAVSVMAPQEQVAGIVAHLGDRSRITVVPVPGSRTKAAS</sequence>
<accession>A0A077LX77</accession>
<dbReference type="Proteomes" id="UP000035721">
    <property type="component" value="Unassembled WGS sequence"/>
</dbReference>
<dbReference type="RefSeq" id="WP_048553254.1">
    <property type="nucleotide sequence ID" value="NZ_HF570958.1"/>
</dbReference>
<dbReference type="AlphaFoldDB" id="A0A077LX77"/>
<dbReference type="STRING" id="1194083.BN12_1300005"/>
<proteinExistence type="predicted"/>
<evidence type="ECO:0000313" key="3">
    <source>
        <dbReference type="Proteomes" id="UP000035721"/>
    </source>
</evidence>
<organism evidence="2 3">
    <name type="scientific">Nostocoides japonicum T1-X7</name>
    <dbReference type="NCBI Taxonomy" id="1194083"/>
    <lineage>
        <taxon>Bacteria</taxon>
        <taxon>Bacillati</taxon>
        <taxon>Actinomycetota</taxon>
        <taxon>Actinomycetes</taxon>
        <taxon>Micrococcales</taxon>
        <taxon>Intrasporangiaceae</taxon>
        <taxon>Nostocoides</taxon>
    </lineage>
</organism>